<proteinExistence type="predicted"/>
<dbReference type="InterPro" id="IPR053265">
    <property type="entry name" value="Serpin"/>
</dbReference>
<gene>
    <name evidence="2" type="ORF">CHS0354_004213</name>
</gene>
<dbReference type="EMBL" id="JAEAOA010000318">
    <property type="protein sequence ID" value="KAK3578306.1"/>
    <property type="molecule type" value="Genomic_DNA"/>
</dbReference>
<dbReference type="SMART" id="SM00280">
    <property type="entry name" value="KAZAL"/>
    <property type="match status" value="2"/>
</dbReference>
<protein>
    <recommendedName>
        <fullName evidence="1">Kazal-like domain-containing protein</fullName>
    </recommendedName>
</protein>
<reference evidence="2" key="3">
    <citation type="submission" date="2023-05" db="EMBL/GenBank/DDBJ databases">
        <authorList>
            <person name="Smith C.H."/>
        </authorList>
    </citation>
    <scope>NUCLEOTIDE SEQUENCE</scope>
    <source>
        <strain evidence="2">CHS0354</strain>
        <tissue evidence="2">Mantle</tissue>
    </source>
</reference>
<dbReference type="InterPro" id="IPR036058">
    <property type="entry name" value="Kazal_dom_sf"/>
</dbReference>
<evidence type="ECO:0000313" key="2">
    <source>
        <dbReference type="EMBL" id="KAK3578306.1"/>
    </source>
</evidence>
<dbReference type="SUPFAM" id="SSF100895">
    <property type="entry name" value="Kazal-type serine protease inhibitors"/>
    <property type="match status" value="2"/>
</dbReference>
<reference evidence="2" key="1">
    <citation type="journal article" date="2021" name="Genome Biol. Evol.">
        <title>A High-Quality Reference Genome for a Parasitic Bivalve with Doubly Uniparental Inheritance (Bivalvia: Unionida).</title>
        <authorList>
            <person name="Smith C.H."/>
        </authorList>
    </citation>
    <scope>NUCLEOTIDE SEQUENCE</scope>
    <source>
        <strain evidence="2">CHS0354</strain>
    </source>
</reference>
<dbReference type="InterPro" id="IPR002350">
    <property type="entry name" value="Kazal_dom"/>
</dbReference>
<feature type="domain" description="Kazal-like" evidence="1">
    <location>
        <begin position="53"/>
        <end position="99"/>
    </location>
</feature>
<dbReference type="AlphaFoldDB" id="A0AAE0RRF2"/>
<evidence type="ECO:0000313" key="3">
    <source>
        <dbReference type="Proteomes" id="UP001195483"/>
    </source>
</evidence>
<comment type="caution">
    <text evidence="2">The sequence shown here is derived from an EMBL/GenBank/DDBJ whole genome shotgun (WGS) entry which is preliminary data.</text>
</comment>
<dbReference type="Gene3D" id="3.30.60.30">
    <property type="match status" value="2"/>
</dbReference>
<dbReference type="PROSITE" id="PS00282">
    <property type="entry name" value="KAZAL_1"/>
    <property type="match status" value="2"/>
</dbReference>
<dbReference type="PANTHER" id="PTHR21131">
    <property type="entry name" value="SERINE-TYPE ENDOPEPTIDASE INHIBITOR"/>
    <property type="match status" value="1"/>
</dbReference>
<dbReference type="PANTHER" id="PTHR21131:SF0">
    <property type="entry name" value="GEO10195P1-RELATED"/>
    <property type="match status" value="1"/>
</dbReference>
<reference evidence="2" key="2">
    <citation type="journal article" date="2021" name="Genome Biol. Evol.">
        <title>Developing a high-quality reference genome for a parasitic bivalve with doubly uniparental inheritance (Bivalvia: Unionida).</title>
        <authorList>
            <person name="Smith C.H."/>
        </authorList>
    </citation>
    <scope>NUCLEOTIDE SEQUENCE</scope>
    <source>
        <strain evidence="2">CHS0354</strain>
        <tissue evidence="2">Mantle</tissue>
    </source>
</reference>
<dbReference type="Pfam" id="PF00050">
    <property type="entry name" value="Kazal_1"/>
    <property type="match status" value="1"/>
</dbReference>
<dbReference type="Pfam" id="PF07648">
    <property type="entry name" value="Kazal_2"/>
    <property type="match status" value="1"/>
</dbReference>
<sequence>MAYEGVCNSFDNYCVCTLEYNPMCGTDGHTYANECILKCRGGTIAYKGKCLAMQDFNRCGCACQLIYLPVCGKDGRTYANICEMKCCGIEISYEGKCKNTDRALKETKSLAASADSSPNMNADKI</sequence>
<accession>A0AAE0RRF2</accession>
<evidence type="ECO:0000259" key="1">
    <source>
        <dbReference type="PROSITE" id="PS51465"/>
    </source>
</evidence>
<organism evidence="2 3">
    <name type="scientific">Potamilus streckersoni</name>
    <dbReference type="NCBI Taxonomy" id="2493646"/>
    <lineage>
        <taxon>Eukaryota</taxon>
        <taxon>Metazoa</taxon>
        <taxon>Spiralia</taxon>
        <taxon>Lophotrochozoa</taxon>
        <taxon>Mollusca</taxon>
        <taxon>Bivalvia</taxon>
        <taxon>Autobranchia</taxon>
        <taxon>Heteroconchia</taxon>
        <taxon>Palaeoheterodonta</taxon>
        <taxon>Unionida</taxon>
        <taxon>Unionoidea</taxon>
        <taxon>Unionidae</taxon>
        <taxon>Ambleminae</taxon>
        <taxon>Lampsilini</taxon>
        <taxon>Potamilus</taxon>
    </lineage>
</organism>
<feature type="domain" description="Kazal-like" evidence="1">
    <location>
        <begin position="1"/>
        <end position="52"/>
    </location>
</feature>
<name>A0AAE0RRF2_9BIVA</name>
<dbReference type="CDD" id="cd00104">
    <property type="entry name" value="KAZAL_FS"/>
    <property type="match status" value="2"/>
</dbReference>
<dbReference type="Proteomes" id="UP001195483">
    <property type="component" value="Unassembled WGS sequence"/>
</dbReference>
<dbReference type="PROSITE" id="PS51465">
    <property type="entry name" value="KAZAL_2"/>
    <property type="match status" value="2"/>
</dbReference>
<keyword evidence="3" id="KW-1185">Reference proteome</keyword>